<dbReference type="InterPro" id="IPR034391">
    <property type="entry name" value="AdoMet-like_SPASM_containing"/>
</dbReference>
<comment type="caution">
    <text evidence="8">The sequence shown here is derived from an EMBL/GenBank/DDBJ whole genome shotgun (WGS) entry which is preliminary data.</text>
</comment>
<dbReference type="PROSITE" id="PS51918">
    <property type="entry name" value="RADICAL_SAM"/>
    <property type="match status" value="1"/>
</dbReference>
<gene>
    <name evidence="8" type="ORF">C4532_18590</name>
</gene>
<proteinExistence type="predicted"/>
<dbReference type="InterPro" id="IPR023885">
    <property type="entry name" value="4Fe4S-binding_SPASM_dom"/>
</dbReference>
<dbReference type="SFLD" id="SFLDG01067">
    <property type="entry name" value="SPASM/twitch_domain_containing"/>
    <property type="match status" value="1"/>
</dbReference>
<dbReference type="CDD" id="cd21109">
    <property type="entry name" value="SPASM"/>
    <property type="match status" value="1"/>
</dbReference>
<dbReference type="GO" id="GO:0003824">
    <property type="term" value="F:catalytic activity"/>
    <property type="evidence" value="ECO:0007669"/>
    <property type="project" value="InterPro"/>
</dbReference>
<dbReference type="Pfam" id="PF13186">
    <property type="entry name" value="SPASM"/>
    <property type="match status" value="1"/>
</dbReference>
<name>A0A419EPH3_9BACT</name>
<evidence type="ECO:0000256" key="3">
    <source>
        <dbReference type="ARBA" id="ARBA00022691"/>
    </source>
</evidence>
<evidence type="ECO:0000259" key="7">
    <source>
        <dbReference type="PROSITE" id="PS51918"/>
    </source>
</evidence>
<keyword evidence="4" id="KW-0479">Metal-binding</keyword>
<protein>
    <submittedName>
        <fullName evidence="8">Radical SAM protein</fullName>
    </submittedName>
</protein>
<comment type="cofactor">
    <cofactor evidence="1">
        <name>[4Fe-4S] cluster</name>
        <dbReference type="ChEBI" id="CHEBI:49883"/>
    </cofactor>
</comment>
<dbReference type="InterPro" id="IPR058240">
    <property type="entry name" value="rSAM_sf"/>
</dbReference>
<dbReference type="PANTHER" id="PTHR11228">
    <property type="entry name" value="RADICAL SAM DOMAIN PROTEIN"/>
    <property type="match status" value="1"/>
</dbReference>
<keyword evidence="6" id="KW-0411">Iron-sulfur</keyword>
<dbReference type="GO" id="GO:0046872">
    <property type="term" value="F:metal ion binding"/>
    <property type="evidence" value="ECO:0007669"/>
    <property type="project" value="UniProtKB-KW"/>
</dbReference>
<dbReference type="SFLD" id="SFLDS00029">
    <property type="entry name" value="Radical_SAM"/>
    <property type="match status" value="1"/>
</dbReference>
<dbReference type="InterPro" id="IPR013785">
    <property type="entry name" value="Aldolase_TIM"/>
</dbReference>
<dbReference type="Gene3D" id="3.20.20.70">
    <property type="entry name" value="Aldolase class I"/>
    <property type="match status" value="1"/>
</dbReference>
<keyword evidence="3" id="KW-0949">S-adenosyl-L-methionine</keyword>
<evidence type="ECO:0000256" key="5">
    <source>
        <dbReference type="ARBA" id="ARBA00023004"/>
    </source>
</evidence>
<dbReference type="CDD" id="cd01335">
    <property type="entry name" value="Radical_SAM"/>
    <property type="match status" value="1"/>
</dbReference>
<sequence length="356" mass="40949">MKREATRRNIPVLRSVRWTMKKIQAMEPWQRSSLATDHIGYRLSLMRGQLPARPSTLWIEVTNRCNLHCLMCDRDSLTRPQADIEWSMFEKIADEAIKLGVRRIKLNRYGECLMHPKIHEMTKYLKSRGVPWVFFVSNGTLMNEDRRKAIVDSGLDLLVVSIDGYTAETYETIRRGARLDKVRTNVEELIRLRNESGKKRPLVQINTVLMQDNADEVPDLIRYWEDRADLVSVRSYGVTGTLGDRSVLAEEHFDNELSPCHFIYSSMLTFVNGDVTICCADFNGALVIGNVTKQSLADMWRGAAYEKIRELMKGGRFNELPPICRTCLAAQKNKLKALNRQNHEMYRAAAARRAHS</sequence>
<keyword evidence="5" id="KW-0408">Iron</keyword>
<organism evidence="8 9">
    <name type="scientific">Candidatus Abyssobacteria bacterium SURF_17</name>
    <dbReference type="NCBI Taxonomy" id="2093361"/>
    <lineage>
        <taxon>Bacteria</taxon>
        <taxon>Pseudomonadati</taxon>
        <taxon>Candidatus Hydrogenedentota</taxon>
        <taxon>Candidatus Abyssobacteria</taxon>
    </lineage>
</organism>
<feature type="domain" description="Radical SAM core" evidence="7">
    <location>
        <begin position="51"/>
        <end position="268"/>
    </location>
</feature>
<evidence type="ECO:0000256" key="6">
    <source>
        <dbReference type="ARBA" id="ARBA00023014"/>
    </source>
</evidence>
<evidence type="ECO:0000256" key="4">
    <source>
        <dbReference type="ARBA" id="ARBA00022723"/>
    </source>
</evidence>
<evidence type="ECO:0000313" key="9">
    <source>
        <dbReference type="Proteomes" id="UP000285961"/>
    </source>
</evidence>
<dbReference type="EMBL" id="QZKI01000133">
    <property type="protein sequence ID" value="RJP64854.1"/>
    <property type="molecule type" value="Genomic_DNA"/>
</dbReference>
<dbReference type="PANTHER" id="PTHR11228:SF34">
    <property type="entry name" value="TUNGSTEN-CONTAINING ALDEHYDE FERREDOXIN OXIDOREDUCTASE COFACTOR MODIFYING PROTEIN"/>
    <property type="match status" value="1"/>
</dbReference>
<accession>A0A419EPH3</accession>
<dbReference type="Proteomes" id="UP000285961">
    <property type="component" value="Unassembled WGS sequence"/>
</dbReference>
<dbReference type="GO" id="GO:0051536">
    <property type="term" value="F:iron-sulfur cluster binding"/>
    <property type="evidence" value="ECO:0007669"/>
    <property type="project" value="UniProtKB-KW"/>
</dbReference>
<evidence type="ECO:0000313" key="8">
    <source>
        <dbReference type="EMBL" id="RJP64854.1"/>
    </source>
</evidence>
<evidence type="ECO:0000256" key="2">
    <source>
        <dbReference type="ARBA" id="ARBA00022485"/>
    </source>
</evidence>
<reference evidence="8 9" key="1">
    <citation type="journal article" date="2017" name="ISME J.">
        <title>Energy and carbon metabolisms in a deep terrestrial subsurface fluid microbial community.</title>
        <authorList>
            <person name="Momper L."/>
            <person name="Jungbluth S.P."/>
            <person name="Lee M.D."/>
            <person name="Amend J.P."/>
        </authorList>
    </citation>
    <scope>NUCLEOTIDE SEQUENCE [LARGE SCALE GENOMIC DNA]</scope>
    <source>
        <strain evidence="8">SURF_17</strain>
    </source>
</reference>
<evidence type="ECO:0000256" key="1">
    <source>
        <dbReference type="ARBA" id="ARBA00001966"/>
    </source>
</evidence>
<dbReference type="SUPFAM" id="SSF102114">
    <property type="entry name" value="Radical SAM enzymes"/>
    <property type="match status" value="1"/>
</dbReference>
<dbReference type="SFLD" id="SFLDG01387">
    <property type="entry name" value="BtrN-like_SPASM_domain_contain"/>
    <property type="match status" value="1"/>
</dbReference>
<dbReference type="AlphaFoldDB" id="A0A419EPH3"/>
<dbReference type="InterPro" id="IPR050377">
    <property type="entry name" value="Radical_SAM_PqqE_MftC-like"/>
</dbReference>
<dbReference type="Pfam" id="PF04055">
    <property type="entry name" value="Radical_SAM"/>
    <property type="match status" value="1"/>
</dbReference>
<keyword evidence="2" id="KW-0004">4Fe-4S</keyword>
<dbReference type="InterPro" id="IPR007197">
    <property type="entry name" value="rSAM"/>
</dbReference>